<feature type="region of interest" description="Disordered" evidence="1">
    <location>
        <begin position="76"/>
        <end position="102"/>
    </location>
</feature>
<feature type="region of interest" description="Disordered" evidence="1">
    <location>
        <begin position="1"/>
        <end position="26"/>
    </location>
</feature>
<name>A0A834DWF7_9CHIR</name>
<evidence type="ECO:0000313" key="2">
    <source>
        <dbReference type="EMBL" id="KAF6095171.1"/>
    </source>
</evidence>
<gene>
    <name evidence="2" type="ORF">HJG60_012138</name>
</gene>
<reference evidence="2 3" key="1">
    <citation type="journal article" date="2020" name="Nature">
        <title>Six reference-quality genomes reveal evolution of bat adaptations.</title>
        <authorList>
            <person name="Jebb D."/>
            <person name="Huang Z."/>
            <person name="Pippel M."/>
            <person name="Hughes G.M."/>
            <person name="Lavrichenko K."/>
            <person name="Devanna P."/>
            <person name="Winkler S."/>
            <person name="Jermiin L.S."/>
            <person name="Skirmuntt E.C."/>
            <person name="Katzourakis A."/>
            <person name="Burkitt-Gray L."/>
            <person name="Ray D.A."/>
            <person name="Sullivan K.A.M."/>
            <person name="Roscito J.G."/>
            <person name="Kirilenko B.M."/>
            <person name="Davalos L.M."/>
            <person name="Corthals A.P."/>
            <person name="Power M.L."/>
            <person name="Jones G."/>
            <person name="Ransome R.D."/>
            <person name="Dechmann D.K.N."/>
            <person name="Locatelli A.G."/>
            <person name="Puechmaille S.J."/>
            <person name="Fedrigo O."/>
            <person name="Jarvis E.D."/>
            <person name="Hiller M."/>
            <person name="Vernes S.C."/>
            <person name="Myers E.W."/>
            <person name="Teeling E.C."/>
        </authorList>
    </citation>
    <scope>NUCLEOTIDE SEQUENCE [LARGE SCALE GENOMIC DNA]</scope>
    <source>
        <strain evidence="2">Bat1K_MPI-CBG_1</strain>
    </source>
</reference>
<dbReference type="Proteomes" id="UP000664940">
    <property type="component" value="Unassembled WGS sequence"/>
</dbReference>
<evidence type="ECO:0000313" key="3">
    <source>
        <dbReference type="Proteomes" id="UP000664940"/>
    </source>
</evidence>
<dbReference type="EMBL" id="JABVXQ010000008">
    <property type="protein sequence ID" value="KAF6095171.1"/>
    <property type="molecule type" value="Genomic_DNA"/>
</dbReference>
<sequence length="166" mass="17639">MRESPPGSTHTHRPSAEKEKLKTSSVLPTAQLGASCVLPPPRVLEPRPAPPAPIHVSVTLSSCCSCSSLDLTLSRSHLRQPAPPDPMSSNTSLRLSETHPQQAPPATCSGVLLVCTAPVPPLPRVAIWPESHALRTSAPHTKGVVCFPESVTHRLSEESTQTHTPP</sequence>
<accession>A0A834DWF7</accession>
<comment type="caution">
    <text evidence="2">The sequence shown here is derived from an EMBL/GenBank/DDBJ whole genome shotgun (WGS) entry which is preliminary data.</text>
</comment>
<protein>
    <submittedName>
        <fullName evidence="2">Uncharacterized protein</fullName>
    </submittedName>
</protein>
<dbReference type="AlphaFoldDB" id="A0A834DWF7"/>
<feature type="compositionally biased region" description="Polar residues" evidence="1">
    <location>
        <begin position="87"/>
        <end position="101"/>
    </location>
</feature>
<evidence type="ECO:0000256" key="1">
    <source>
        <dbReference type="SAM" id="MobiDB-lite"/>
    </source>
</evidence>
<organism evidence="2 3">
    <name type="scientific">Phyllostomus discolor</name>
    <name type="common">pale spear-nosed bat</name>
    <dbReference type="NCBI Taxonomy" id="89673"/>
    <lineage>
        <taxon>Eukaryota</taxon>
        <taxon>Metazoa</taxon>
        <taxon>Chordata</taxon>
        <taxon>Craniata</taxon>
        <taxon>Vertebrata</taxon>
        <taxon>Euteleostomi</taxon>
        <taxon>Mammalia</taxon>
        <taxon>Eutheria</taxon>
        <taxon>Laurasiatheria</taxon>
        <taxon>Chiroptera</taxon>
        <taxon>Yangochiroptera</taxon>
        <taxon>Phyllostomidae</taxon>
        <taxon>Phyllostominae</taxon>
        <taxon>Phyllostomus</taxon>
    </lineage>
</organism>
<proteinExistence type="predicted"/>